<proteinExistence type="predicted"/>
<protein>
    <submittedName>
        <fullName evidence="2">Uncharacterized protein</fullName>
    </submittedName>
</protein>
<dbReference type="EMBL" id="OW152816">
    <property type="protein sequence ID" value="CAH2065896.1"/>
    <property type="molecule type" value="Genomic_DNA"/>
</dbReference>
<feature type="region of interest" description="Disordered" evidence="1">
    <location>
        <begin position="1"/>
        <end position="23"/>
    </location>
</feature>
<evidence type="ECO:0000256" key="1">
    <source>
        <dbReference type="SAM" id="MobiDB-lite"/>
    </source>
</evidence>
<feature type="region of interest" description="Disordered" evidence="1">
    <location>
        <begin position="50"/>
        <end position="70"/>
    </location>
</feature>
<reference evidence="2" key="1">
    <citation type="submission" date="2022-03" db="EMBL/GenBank/DDBJ databases">
        <authorList>
            <person name="Martin H S."/>
        </authorList>
    </citation>
    <scope>NUCLEOTIDE SEQUENCE</scope>
</reference>
<sequence length="111" mass="12084">MSALPIASDNEASTRDVARCNDKEEEGSVAEELFANRSAEKRCNSEIRNAHAAHRSRGTEAAVGENLMNPQSTERQLAITSYLLSIVRGIIYRRNGGGRGAPCGVFETEFV</sequence>
<evidence type="ECO:0000313" key="2">
    <source>
        <dbReference type="EMBL" id="CAH2065896.1"/>
    </source>
</evidence>
<gene>
    <name evidence="2" type="ORF">IPOD504_LOCUS13184</name>
</gene>
<accession>A0ABN8IS52</accession>
<name>A0ABN8IS52_9NEOP</name>
<evidence type="ECO:0000313" key="3">
    <source>
        <dbReference type="Proteomes" id="UP000837857"/>
    </source>
</evidence>
<feature type="non-terminal residue" evidence="2">
    <location>
        <position position="111"/>
    </location>
</feature>
<keyword evidence="3" id="KW-1185">Reference proteome</keyword>
<organism evidence="2 3">
    <name type="scientific">Iphiclides podalirius</name>
    <name type="common">scarce swallowtail</name>
    <dbReference type="NCBI Taxonomy" id="110791"/>
    <lineage>
        <taxon>Eukaryota</taxon>
        <taxon>Metazoa</taxon>
        <taxon>Ecdysozoa</taxon>
        <taxon>Arthropoda</taxon>
        <taxon>Hexapoda</taxon>
        <taxon>Insecta</taxon>
        <taxon>Pterygota</taxon>
        <taxon>Neoptera</taxon>
        <taxon>Endopterygota</taxon>
        <taxon>Lepidoptera</taxon>
        <taxon>Glossata</taxon>
        <taxon>Ditrysia</taxon>
        <taxon>Papilionoidea</taxon>
        <taxon>Papilionidae</taxon>
        <taxon>Papilioninae</taxon>
        <taxon>Iphiclides</taxon>
    </lineage>
</organism>
<feature type="compositionally biased region" description="Basic and acidic residues" evidence="1">
    <location>
        <begin position="12"/>
        <end position="22"/>
    </location>
</feature>
<dbReference type="Proteomes" id="UP000837857">
    <property type="component" value="Chromosome 4"/>
</dbReference>